<accession>E2C3P3</accession>
<reference evidence="1 2" key="1">
    <citation type="journal article" date="2010" name="Science">
        <title>Genomic comparison of the ants Camponotus floridanus and Harpegnathos saltator.</title>
        <authorList>
            <person name="Bonasio R."/>
            <person name="Zhang G."/>
            <person name="Ye C."/>
            <person name="Mutti N.S."/>
            <person name="Fang X."/>
            <person name="Qin N."/>
            <person name="Donahue G."/>
            <person name="Yang P."/>
            <person name="Li Q."/>
            <person name="Li C."/>
            <person name="Zhang P."/>
            <person name="Huang Z."/>
            <person name="Berger S.L."/>
            <person name="Reinberg D."/>
            <person name="Wang J."/>
            <person name="Liebig J."/>
        </authorList>
    </citation>
    <scope>NUCLEOTIDE SEQUENCE [LARGE SCALE GENOMIC DNA]</scope>
    <source>
        <strain evidence="1 2">R22 G/1</strain>
    </source>
</reference>
<dbReference type="EMBL" id="GL452345">
    <property type="protein sequence ID" value="EFN77436.1"/>
    <property type="molecule type" value="Genomic_DNA"/>
</dbReference>
<evidence type="ECO:0000313" key="1">
    <source>
        <dbReference type="EMBL" id="EFN77436.1"/>
    </source>
</evidence>
<dbReference type="Proteomes" id="UP000008237">
    <property type="component" value="Unassembled WGS sequence"/>
</dbReference>
<proteinExistence type="predicted"/>
<dbReference type="AlphaFoldDB" id="E2C3P3"/>
<protein>
    <submittedName>
        <fullName evidence="1">Uncharacterized protein</fullName>
    </submittedName>
</protein>
<dbReference type="OrthoDB" id="308383at2759"/>
<organism evidence="2">
    <name type="scientific">Harpegnathos saltator</name>
    <name type="common">Jerdon's jumping ant</name>
    <dbReference type="NCBI Taxonomy" id="610380"/>
    <lineage>
        <taxon>Eukaryota</taxon>
        <taxon>Metazoa</taxon>
        <taxon>Ecdysozoa</taxon>
        <taxon>Arthropoda</taxon>
        <taxon>Hexapoda</taxon>
        <taxon>Insecta</taxon>
        <taxon>Pterygota</taxon>
        <taxon>Neoptera</taxon>
        <taxon>Endopterygota</taxon>
        <taxon>Hymenoptera</taxon>
        <taxon>Apocrita</taxon>
        <taxon>Aculeata</taxon>
        <taxon>Formicoidea</taxon>
        <taxon>Formicidae</taxon>
        <taxon>Ponerinae</taxon>
        <taxon>Ponerini</taxon>
        <taxon>Harpegnathos</taxon>
    </lineage>
</organism>
<dbReference type="InParanoid" id="E2C3P3"/>
<keyword evidence="2" id="KW-1185">Reference proteome</keyword>
<gene>
    <name evidence="1" type="ORF">EAI_03298</name>
</gene>
<evidence type="ECO:0000313" key="2">
    <source>
        <dbReference type="Proteomes" id="UP000008237"/>
    </source>
</evidence>
<sequence>MQGSLQICAERSFGHSCYRKSQGHHTAAKKEKSIGCGLCTAGKYNLRRTRAVPEKDRAVMVYFRDRHFDVTEDAYQSTRDYLMDLRSWSLS</sequence>
<name>E2C3P3_HARSA</name>